<accession>A0A841H131</accession>
<evidence type="ECO:0000313" key="6">
    <source>
        <dbReference type="EMBL" id="MBB6071692.1"/>
    </source>
</evidence>
<dbReference type="RefSeq" id="WP_170032380.1">
    <property type="nucleotide sequence ID" value="NZ_JABDTL010000001.1"/>
</dbReference>
<dbReference type="Pfam" id="PF00595">
    <property type="entry name" value="PDZ"/>
    <property type="match status" value="1"/>
</dbReference>
<dbReference type="InterPro" id="IPR001478">
    <property type="entry name" value="PDZ"/>
</dbReference>
<dbReference type="Pfam" id="PF13365">
    <property type="entry name" value="Trypsin_2"/>
    <property type="match status" value="1"/>
</dbReference>
<comment type="similarity">
    <text evidence="1">Belongs to the peptidase S1C family.</text>
</comment>
<dbReference type="InterPro" id="IPR036034">
    <property type="entry name" value="PDZ_sf"/>
</dbReference>
<evidence type="ECO:0000256" key="4">
    <source>
        <dbReference type="SAM" id="MobiDB-lite"/>
    </source>
</evidence>
<dbReference type="SUPFAM" id="SSF50494">
    <property type="entry name" value="Trypsin-like serine proteases"/>
    <property type="match status" value="1"/>
</dbReference>
<feature type="region of interest" description="Disordered" evidence="4">
    <location>
        <begin position="388"/>
        <end position="407"/>
    </location>
</feature>
<dbReference type="Proteomes" id="UP000582837">
    <property type="component" value="Unassembled WGS sequence"/>
</dbReference>
<reference evidence="6 7" key="1">
    <citation type="submission" date="2020-08" db="EMBL/GenBank/DDBJ databases">
        <title>Genomic Encyclopedia of Type Strains, Phase IV (KMG-IV): sequencing the most valuable type-strain genomes for metagenomic binning, comparative biology and taxonomic classification.</title>
        <authorList>
            <person name="Goeker M."/>
        </authorList>
    </citation>
    <scope>NUCLEOTIDE SEQUENCE [LARGE SCALE GENOMIC DNA]</scope>
    <source>
        <strain evidence="6 7">DSM 29007</strain>
    </source>
</reference>
<evidence type="ECO:0000259" key="5">
    <source>
        <dbReference type="PROSITE" id="PS50106"/>
    </source>
</evidence>
<dbReference type="Gene3D" id="2.30.42.10">
    <property type="match status" value="2"/>
</dbReference>
<dbReference type="PROSITE" id="PS50106">
    <property type="entry name" value="PDZ"/>
    <property type="match status" value="2"/>
</dbReference>
<dbReference type="InterPro" id="IPR009003">
    <property type="entry name" value="Peptidase_S1_PA"/>
</dbReference>
<dbReference type="PANTHER" id="PTHR22939:SF129">
    <property type="entry name" value="SERINE PROTEASE HTRA2, MITOCHONDRIAL"/>
    <property type="match status" value="1"/>
</dbReference>
<feature type="domain" description="PDZ" evidence="5">
    <location>
        <begin position="410"/>
        <end position="494"/>
    </location>
</feature>
<organism evidence="6 7">
    <name type="scientific">Longimicrobium terrae</name>
    <dbReference type="NCBI Taxonomy" id="1639882"/>
    <lineage>
        <taxon>Bacteria</taxon>
        <taxon>Pseudomonadati</taxon>
        <taxon>Gemmatimonadota</taxon>
        <taxon>Longimicrobiia</taxon>
        <taxon>Longimicrobiales</taxon>
        <taxon>Longimicrobiaceae</taxon>
        <taxon>Longimicrobium</taxon>
    </lineage>
</organism>
<proteinExistence type="inferred from homology"/>
<gene>
    <name evidence="6" type="ORF">HNQ61_003331</name>
</gene>
<evidence type="ECO:0000256" key="1">
    <source>
        <dbReference type="ARBA" id="ARBA00010541"/>
    </source>
</evidence>
<dbReference type="Pfam" id="PF13180">
    <property type="entry name" value="PDZ_2"/>
    <property type="match status" value="1"/>
</dbReference>
<dbReference type="PANTHER" id="PTHR22939">
    <property type="entry name" value="SERINE PROTEASE FAMILY S1C HTRA-RELATED"/>
    <property type="match status" value="1"/>
</dbReference>
<feature type="domain" description="PDZ" evidence="5">
    <location>
        <begin position="288"/>
        <end position="379"/>
    </location>
</feature>
<name>A0A841H131_9BACT</name>
<feature type="region of interest" description="Disordered" evidence="4">
    <location>
        <begin position="77"/>
        <end position="114"/>
    </location>
</feature>
<comment type="caution">
    <text evidence="6">The sequence shown here is derived from an EMBL/GenBank/DDBJ whole genome shotgun (WGS) entry which is preliminary data.</text>
</comment>
<evidence type="ECO:0000313" key="7">
    <source>
        <dbReference type="Proteomes" id="UP000582837"/>
    </source>
</evidence>
<dbReference type="GO" id="GO:0004252">
    <property type="term" value="F:serine-type endopeptidase activity"/>
    <property type="evidence" value="ECO:0007669"/>
    <property type="project" value="InterPro"/>
</dbReference>
<dbReference type="InterPro" id="IPR001940">
    <property type="entry name" value="Peptidase_S1C"/>
</dbReference>
<dbReference type="EMBL" id="JACHIA010000010">
    <property type="protein sequence ID" value="MBB6071692.1"/>
    <property type="molecule type" value="Genomic_DNA"/>
</dbReference>
<dbReference type="SMART" id="SM00228">
    <property type="entry name" value="PDZ"/>
    <property type="match status" value="2"/>
</dbReference>
<dbReference type="SUPFAM" id="SSF50156">
    <property type="entry name" value="PDZ domain-like"/>
    <property type="match status" value="2"/>
</dbReference>
<keyword evidence="2 6" id="KW-0645">Protease</keyword>
<sequence>MLDPVRAKFKMLGTTAGAFAGGILVATGLDWTAGSHAAVLQTTPRPGSAEVRPVAEMSEAFIRIAESVTPAVVAIETESSGAEEEDPRGGNRRGFPFPFPMPEGQPDVPQESSGSGFLISPEGYIMTNNHVVADADQINVVLSDNRHLRATLVGRDPLTDIAVIKVEGGTFPSVRLGRSEGVRIGEWVLAIGNPLDLGTTVTSGIVSAKGRTLNNLIGQSAGANGRWAIEDFIQTDAPINPGNSGGPLVNLRGEVVGVNSAIASPTGFYSGYGFAVPIDLARKVGDDLIRYGRVRRPAVGIQVSNVTPEDAEVFKLERIVGVVVQDFPEDSPAREAGVRQGDVIVAVNGQTVERVGQFQRLIATKQPGETVTLDLIRYGQRQQVRARLSEAPSQPAEPARPARHAAAETGSRLGIAVAAVSPELARRYELEGGTAGVVITQVERGGVGDRANLGEGLRILAVDGQTVPDVEAFRRAVERRRGGEVISLRVLLPAGEGSIYNIRLPE</sequence>
<dbReference type="EC" id="3.4.21.107" evidence="6"/>
<protein>
    <submittedName>
        <fullName evidence="6">Serine protease Do</fullName>
        <ecNumber evidence="6">3.4.21.107</ecNumber>
    </submittedName>
</protein>
<dbReference type="AlphaFoldDB" id="A0A841H131"/>
<keyword evidence="3 6" id="KW-0378">Hydrolase</keyword>
<dbReference type="Gene3D" id="2.40.10.120">
    <property type="match status" value="1"/>
</dbReference>
<dbReference type="GO" id="GO:0006508">
    <property type="term" value="P:proteolysis"/>
    <property type="evidence" value="ECO:0007669"/>
    <property type="project" value="UniProtKB-KW"/>
</dbReference>
<dbReference type="PRINTS" id="PR00834">
    <property type="entry name" value="PROTEASES2C"/>
</dbReference>
<keyword evidence="7" id="KW-1185">Reference proteome</keyword>
<evidence type="ECO:0000256" key="3">
    <source>
        <dbReference type="ARBA" id="ARBA00022801"/>
    </source>
</evidence>
<evidence type="ECO:0000256" key="2">
    <source>
        <dbReference type="ARBA" id="ARBA00022670"/>
    </source>
</evidence>